<dbReference type="Pfam" id="PF00512">
    <property type="entry name" value="HisKA"/>
    <property type="match status" value="1"/>
</dbReference>
<evidence type="ECO:0000256" key="4">
    <source>
        <dbReference type="ARBA" id="ARBA00022679"/>
    </source>
</evidence>
<organism evidence="8">
    <name type="scientific">marine sediment metagenome</name>
    <dbReference type="NCBI Taxonomy" id="412755"/>
    <lineage>
        <taxon>unclassified sequences</taxon>
        <taxon>metagenomes</taxon>
        <taxon>ecological metagenomes</taxon>
    </lineage>
</organism>
<keyword evidence="6" id="KW-0812">Transmembrane</keyword>
<reference evidence="8" key="1">
    <citation type="journal article" date="2014" name="Front. Microbiol.">
        <title>High frequency of phylogenetically diverse reductive dehalogenase-homologous genes in deep subseafloor sedimentary metagenomes.</title>
        <authorList>
            <person name="Kawai M."/>
            <person name="Futagami T."/>
            <person name="Toyoda A."/>
            <person name="Takaki Y."/>
            <person name="Nishi S."/>
            <person name="Hori S."/>
            <person name="Arai W."/>
            <person name="Tsubouchi T."/>
            <person name="Morono Y."/>
            <person name="Uchiyama I."/>
            <person name="Ito T."/>
            <person name="Fujiyama A."/>
            <person name="Inagaki F."/>
            <person name="Takami H."/>
        </authorList>
    </citation>
    <scope>NUCLEOTIDE SEQUENCE</scope>
    <source>
        <strain evidence="8">Expedition CK06-06</strain>
    </source>
</reference>
<dbReference type="GO" id="GO:0030295">
    <property type="term" value="F:protein kinase activator activity"/>
    <property type="evidence" value="ECO:0007669"/>
    <property type="project" value="TreeGrafter"/>
</dbReference>
<dbReference type="InterPro" id="IPR036097">
    <property type="entry name" value="HisK_dim/P_sf"/>
</dbReference>
<evidence type="ECO:0000256" key="6">
    <source>
        <dbReference type="SAM" id="Phobius"/>
    </source>
</evidence>
<evidence type="ECO:0000256" key="3">
    <source>
        <dbReference type="ARBA" id="ARBA00022553"/>
    </source>
</evidence>
<dbReference type="EMBL" id="BARW01004220">
    <property type="protein sequence ID" value="GAI60916.1"/>
    <property type="molecule type" value="Genomic_DNA"/>
</dbReference>
<comment type="catalytic activity">
    <reaction evidence="1">
        <text>ATP + protein L-histidine = ADP + protein N-phospho-L-histidine.</text>
        <dbReference type="EC" id="2.7.13.3"/>
    </reaction>
</comment>
<dbReference type="PANTHER" id="PTHR42878:SF13">
    <property type="entry name" value="HISTIDINE KINASE"/>
    <property type="match status" value="1"/>
</dbReference>
<accession>X1R1E1</accession>
<dbReference type="PRINTS" id="PR00344">
    <property type="entry name" value="BCTRLSENSOR"/>
</dbReference>
<dbReference type="Gene3D" id="3.30.565.10">
    <property type="entry name" value="Histidine kinase-like ATPase, C-terminal domain"/>
    <property type="match status" value="1"/>
</dbReference>
<dbReference type="SUPFAM" id="SSF47384">
    <property type="entry name" value="Homodimeric domain of signal transducing histidine kinase"/>
    <property type="match status" value="1"/>
</dbReference>
<dbReference type="InterPro" id="IPR050351">
    <property type="entry name" value="BphY/WalK/GraS-like"/>
</dbReference>
<comment type="caution">
    <text evidence="8">The sequence shown here is derived from an EMBL/GenBank/DDBJ whole genome shotgun (WGS) entry which is preliminary data.</text>
</comment>
<dbReference type="CDD" id="cd00082">
    <property type="entry name" value="HisKA"/>
    <property type="match status" value="1"/>
</dbReference>
<dbReference type="InterPro" id="IPR003594">
    <property type="entry name" value="HATPase_dom"/>
</dbReference>
<dbReference type="Gene3D" id="1.10.287.130">
    <property type="match status" value="1"/>
</dbReference>
<name>X1R1E1_9ZZZZ</name>
<dbReference type="CDD" id="cd00075">
    <property type="entry name" value="HATPase"/>
    <property type="match status" value="1"/>
</dbReference>
<evidence type="ECO:0000256" key="2">
    <source>
        <dbReference type="ARBA" id="ARBA00012438"/>
    </source>
</evidence>
<dbReference type="FunFam" id="3.30.565.10:FF:000006">
    <property type="entry name" value="Sensor histidine kinase WalK"/>
    <property type="match status" value="1"/>
</dbReference>
<keyword evidence="6" id="KW-1133">Transmembrane helix</keyword>
<feature type="transmembrane region" description="Helical" evidence="6">
    <location>
        <begin position="22"/>
        <end position="44"/>
    </location>
</feature>
<dbReference type="InterPro" id="IPR004358">
    <property type="entry name" value="Sig_transdc_His_kin-like_C"/>
</dbReference>
<keyword evidence="4" id="KW-0808">Transferase</keyword>
<dbReference type="PROSITE" id="PS50109">
    <property type="entry name" value="HIS_KIN"/>
    <property type="match status" value="1"/>
</dbReference>
<dbReference type="SMART" id="SM00387">
    <property type="entry name" value="HATPase_c"/>
    <property type="match status" value="1"/>
</dbReference>
<evidence type="ECO:0000259" key="7">
    <source>
        <dbReference type="PROSITE" id="PS50109"/>
    </source>
</evidence>
<dbReference type="GO" id="GO:0000156">
    <property type="term" value="F:phosphorelay response regulator activity"/>
    <property type="evidence" value="ECO:0007669"/>
    <property type="project" value="TreeGrafter"/>
</dbReference>
<dbReference type="EC" id="2.7.13.3" evidence="2"/>
<gene>
    <name evidence="8" type="ORF">S12H4_10058</name>
</gene>
<dbReference type="AlphaFoldDB" id="X1R1E1"/>
<dbReference type="GO" id="GO:0000155">
    <property type="term" value="F:phosphorelay sensor kinase activity"/>
    <property type="evidence" value="ECO:0007669"/>
    <property type="project" value="InterPro"/>
</dbReference>
<dbReference type="InterPro" id="IPR036890">
    <property type="entry name" value="HATPase_C_sf"/>
</dbReference>
<protein>
    <recommendedName>
        <fullName evidence="2">histidine kinase</fullName>
        <ecNumber evidence="2">2.7.13.3</ecNumber>
    </recommendedName>
</protein>
<keyword evidence="5" id="KW-0418">Kinase</keyword>
<feature type="non-terminal residue" evidence="8">
    <location>
        <position position="1"/>
    </location>
</feature>
<proteinExistence type="predicted"/>
<dbReference type="GO" id="GO:0007234">
    <property type="term" value="P:osmosensory signaling via phosphorelay pathway"/>
    <property type="evidence" value="ECO:0007669"/>
    <property type="project" value="TreeGrafter"/>
</dbReference>
<evidence type="ECO:0000313" key="8">
    <source>
        <dbReference type="EMBL" id="GAI60916.1"/>
    </source>
</evidence>
<dbReference type="SUPFAM" id="SSF55874">
    <property type="entry name" value="ATPase domain of HSP90 chaperone/DNA topoisomerase II/histidine kinase"/>
    <property type="match status" value="1"/>
</dbReference>
<keyword evidence="3" id="KW-0597">Phosphoprotein</keyword>
<evidence type="ECO:0000256" key="1">
    <source>
        <dbReference type="ARBA" id="ARBA00000085"/>
    </source>
</evidence>
<dbReference type="InterPro" id="IPR003661">
    <property type="entry name" value="HisK_dim/P_dom"/>
</dbReference>
<dbReference type="SMART" id="SM00388">
    <property type="entry name" value="HisKA"/>
    <property type="match status" value="1"/>
</dbReference>
<dbReference type="Pfam" id="PF02518">
    <property type="entry name" value="HATPase_c"/>
    <property type="match status" value="1"/>
</dbReference>
<evidence type="ECO:0000256" key="5">
    <source>
        <dbReference type="ARBA" id="ARBA00022777"/>
    </source>
</evidence>
<feature type="domain" description="Histidine kinase" evidence="7">
    <location>
        <begin position="59"/>
        <end position="276"/>
    </location>
</feature>
<dbReference type="PANTHER" id="PTHR42878">
    <property type="entry name" value="TWO-COMPONENT HISTIDINE KINASE"/>
    <property type="match status" value="1"/>
</dbReference>
<sequence>LIFKLDLQQTGSYLFKKILPQIIVSLLLVALTSISFIVLFRNLIRQRRLTQLKNDFISNITHELKTPIATVSVAVEALKSFNALDDPKRTQEYLSISANELQRLSLLVDKVLKLSMFEKQEIELRNETFDLKLLIEEVVASMRLQFEKYHAVIKMDLPDKPIPLIADRLHITSVIYNLLDNALKYSKGNPIIRIGVKENTDELEFLVEDNGSGIPNEYKEKVFDKFFRVPTGDHHNVKGYGLGLSYVAYVIQRHNGRIAVQTESGTGSTFTVTLPR</sequence>
<keyword evidence="6" id="KW-0472">Membrane</keyword>
<dbReference type="InterPro" id="IPR005467">
    <property type="entry name" value="His_kinase_dom"/>
</dbReference>